<organism evidence="2 3">
    <name type="scientific">Siccirubricoccus deserti</name>
    <dbReference type="NCBI Taxonomy" id="2013562"/>
    <lineage>
        <taxon>Bacteria</taxon>
        <taxon>Pseudomonadati</taxon>
        <taxon>Pseudomonadota</taxon>
        <taxon>Alphaproteobacteria</taxon>
        <taxon>Acetobacterales</taxon>
        <taxon>Roseomonadaceae</taxon>
        <taxon>Siccirubricoccus</taxon>
    </lineage>
</organism>
<feature type="non-terminal residue" evidence="2">
    <location>
        <position position="161"/>
    </location>
</feature>
<dbReference type="PANTHER" id="PTHR30461">
    <property type="entry name" value="DNA-INVERTASE FROM LAMBDOID PROPHAGE"/>
    <property type="match status" value="1"/>
</dbReference>
<proteinExistence type="predicted"/>
<dbReference type="AlphaFoldDB" id="A0A9X0R5F8"/>
<keyword evidence="3" id="KW-1185">Reference proteome</keyword>
<dbReference type="RefSeq" id="WP_186774000.1">
    <property type="nucleotide sequence ID" value="NZ_JACOMF010000157.1"/>
</dbReference>
<comment type="caution">
    <text evidence="2">The sequence shown here is derived from an EMBL/GenBank/DDBJ whole genome shotgun (WGS) entry which is preliminary data.</text>
</comment>
<dbReference type="InterPro" id="IPR050639">
    <property type="entry name" value="SSR_resolvase"/>
</dbReference>
<name>A0A9X0R5F8_9PROT</name>
<dbReference type="GO" id="GO:0003677">
    <property type="term" value="F:DNA binding"/>
    <property type="evidence" value="ECO:0007669"/>
    <property type="project" value="InterPro"/>
</dbReference>
<dbReference type="SMART" id="SM00857">
    <property type="entry name" value="Resolvase"/>
    <property type="match status" value="1"/>
</dbReference>
<accession>A0A9X0R5F8</accession>
<evidence type="ECO:0000313" key="2">
    <source>
        <dbReference type="EMBL" id="MBC4019283.1"/>
    </source>
</evidence>
<dbReference type="SUPFAM" id="SSF53041">
    <property type="entry name" value="Resolvase-like"/>
    <property type="match status" value="1"/>
</dbReference>
<evidence type="ECO:0000259" key="1">
    <source>
        <dbReference type="PROSITE" id="PS51736"/>
    </source>
</evidence>
<dbReference type="Proteomes" id="UP000600101">
    <property type="component" value="Unassembled WGS sequence"/>
</dbReference>
<protein>
    <submittedName>
        <fullName evidence="2">Recombinase family protein</fullName>
    </submittedName>
</protein>
<dbReference type="InterPro" id="IPR036162">
    <property type="entry name" value="Resolvase-like_N_sf"/>
</dbReference>
<gene>
    <name evidence="2" type="ORF">H7965_29145</name>
</gene>
<dbReference type="Pfam" id="PF00239">
    <property type="entry name" value="Resolvase"/>
    <property type="match status" value="1"/>
</dbReference>
<dbReference type="GO" id="GO:0000150">
    <property type="term" value="F:DNA strand exchange activity"/>
    <property type="evidence" value="ECO:0007669"/>
    <property type="project" value="InterPro"/>
</dbReference>
<dbReference type="PANTHER" id="PTHR30461:SF23">
    <property type="entry name" value="DNA RECOMBINASE-RELATED"/>
    <property type="match status" value="1"/>
</dbReference>
<reference evidence="2" key="1">
    <citation type="submission" date="2020-08" db="EMBL/GenBank/DDBJ databases">
        <authorList>
            <person name="Hu Y."/>
            <person name="Nguyen S.V."/>
            <person name="Li F."/>
            <person name="Fanning S."/>
        </authorList>
    </citation>
    <scope>NUCLEOTIDE SEQUENCE</scope>
    <source>
        <strain evidence="2">SYSU D8009</strain>
    </source>
</reference>
<dbReference type="InterPro" id="IPR006119">
    <property type="entry name" value="Resolv_N"/>
</dbReference>
<dbReference type="EMBL" id="JACOMF010000157">
    <property type="protein sequence ID" value="MBC4019283.1"/>
    <property type="molecule type" value="Genomic_DNA"/>
</dbReference>
<dbReference type="PROSITE" id="PS51736">
    <property type="entry name" value="RECOMBINASES_3"/>
    <property type="match status" value="1"/>
</dbReference>
<dbReference type="CDD" id="cd03768">
    <property type="entry name" value="SR_ResInv"/>
    <property type="match status" value="1"/>
</dbReference>
<sequence length="161" mass="18007">MRSRLASGQPISRAGLRCAIYTRKSSEEGLEQEFNSLDAQREACEAYIRSQRHEGWTLLPARYDDGGLSGGTMNRPALQRLLADVTAGRVDLVVVYKVDRLTRSLSDFAKIVEVLDAQGASFVSITQQFNTTTSMGRLTLNMLLSFAQFEREVTGERIRDK</sequence>
<dbReference type="Gene3D" id="3.40.50.1390">
    <property type="entry name" value="Resolvase, N-terminal catalytic domain"/>
    <property type="match status" value="1"/>
</dbReference>
<evidence type="ECO:0000313" key="3">
    <source>
        <dbReference type="Proteomes" id="UP000600101"/>
    </source>
</evidence>
<feature type="domain" description="Resolvase/invertase-type recombinase catalytic" evidence="1">
    <location>
        <begin position="17"/>
        <end position="161"/>
    </location>
</feature>